<dbReference type="SUPFAM" id="SSF54236">
    <property type="entry name" value="Ubiquitin-like"/>
    <property type="match status" value="1"/>
</dbReference>
<comment type="caution">
    <text evidence="3">The sequence shown here is derived from an EMBL/GenBank/DDBJ whole genome shotgun (WGS) entry which is preliminary data.</text>
</comment>
<feature type="region of interest" description="Disordered" evidence="1">
    <location>
        <begin position="54"/>
        <end position="84"/>
    </location>
</feature>
<proteinExistence type="predicted"/>
<dbReference type="InterPro" id="IPR029071">
    <property type="entry name" value="Ubiquitin-like_domsf"/>
</dbReference>
<sequence length="84" mass="9528">MTLKEFRRRFCAEEQDLRFIFTGRQLEDDRTLGSYDINDCSTIYAVIRVCGGAPPAEDEGGGMSRTASMERIADMQQTEPQSTR</sequence>
<evidence type="ECO:0000259" key="2">
    <source>
        <dbReference type="PROSITE" id="PS50053"/>
    </source>
</evidence>
<keyword evidence="4" id="KW-1185">Reference proteome</keyword>
<reference evidence="3 4" key="1">
    <citation type="submission" date="2020-04" db="EMBL/GenBank/DDBJ databases">
        <title>Chromosome-level genome assembly of a cyprinid fish Onychostoma macrolepis by integration of Nanopore Sequencing, Bionano and Hi-C technology.</title>
        <authorList>
            <person name="Wang D."/>
        </authorList>
    </citation>
    <scope>NUCLEOTIDE SEQUENCE [LARGE SCALE GENOMIC DNA]</scope>
    <source>
        <strain evidence="3">SWU-2019</strain>
        <tissue evidence="3">Muscle</tissue>
    </source>
</reference>
<dbReference type="Pfam" id="PF00240">
    <property type="entry name" value="ubiquitin"/>
    <property type="match status" value="1"/>
</dbReference>
<gene>
    <name evidence="3" type="ORF">G5714_023791</name>
</gene>
<dbReference type="Proteomes" id="UP000579812">
    <property type="component" value="Unassembled WGS sequence"/>
</dbReference>
<protein>
    <recommendedName>
        <fullName evidence="2">Ubiquitin-like domain-containing protein</fullName>
    </recommendedName>
</protein>
<dbReference type="PROSITE" id="PS50053">
    <property type="entry name" value="UBIQUITIN_2"/>
    <property type="match status" value="1"/>
</dbReference>
<feature type="compositionally biased region" description="Polar residues" evidence="1">
    <location>
        <begin position="75"/>
        <end position="84"/>
    </location>
</feature>
<evidence type="ECO:0000313" key="4">
    <source>
        <dbReference type="Proteomes" id="UP000579812"/>
    </source>
</evidence>
<dbReference type="Gene3D" id="3.10.20.90">
    <property type="entry name" value="Phosphatidylinositol 3-kinase Catalytic Subunit, Chain A, domain 1"/>
    <property type="match status" value="1"/>
</dbReference>
<dbReference type="EMBL" id="JAAMOB010000025">
    <property type="protein sequence ID" value="KAF4094713.1"/>
    <property type="molecule type" value="Genomic_DNA"/>
</dbReference>
<accession>A0A7J6BKA6</accession>
<name>A0A7J6BKA6_9TELE</name>
<dbReference type="InterPro" id="IPR000626">
    <property type="entry name" value="Ubiquitin-like_dom"/>
</dbReference>
<organism evidence="3 4">
    <name type="scientific">Onychostoma macrolepis</name>
    <dbReference type="NCBI Taxonomy" id="369639"/>
    <lineage>
        <taxon>Eukaryota</taxon>
        <taxon>Metazoa</taxon>
        <taxon>Chordata</taxon>
        <taxon>Craniata</taxon>
        <taxon>Vertebrata</taxon>
        <taxon>Euteleostomi</taxon>
        <taxon>Actinopterygii</taxon>
        <taxon>Neopterygii</taxon>
        <taxon>Teleostei</taxon>
        <taxon>Ostariophysi</taxon>
        <taxon>Cypriniformes</taxon>
        <taxon>Cyprinidae</taxon>
        <taxon>Acrossocheilinae</taxon>
        <taxon>Onychostoma</taxon>
    </lineage>
</organism>
<dbReference type="AlphaFoldDB" id="A0A7J6BKA6"/>
<evidence type="ECO:0000256" key="1">
    <source>
        <dbReference type="SAM" id="MobiDB-lite"/>
    </source>
</evidence>
<feature type="domain" description="Ubiquitin-like" evidence="2">
    <location>
        <begin position="13"/>
        <end position="52"/>
    </location>
</feature>
<evidence type="ECO:0000313" key="3">
    <source>
        <dbReference type="EMBL" id="KAF4094713.1"/>
    </source>
</evidence>